<evidence type="ECO:0000256" key="1">
    <source>
        <dbReference type="SAM" id="MobiDB-lite"/>
    </source>
</evidence>
<feature type="compositionally biased region" description="Basic and acidic residues" evidence="1">
    <location>
        <begin position="22"/>
        <end position="31"/>
    </location>
</feature>
<proteinExistence type="predicted"/>
<comment type="caution">
    <text evidence="2">The sequence shown here is derived from an EMBL/GenBank/DDBJ whole genome shotgun (WGS) entry which is preliminary data.</text>
</comment>
<dbReference type="AlphaFoldDB" id="A0A5N6P8G9"/>
<accession>A0A5N6P8G9</accession>
<evidence type="ECO:0000313" key="3">
    <source>
        <dbReference type="Proteomes" id="UP000326396"/>
    </source>
</evidence>
<feature type="region of interest" description="Disordered" evidence="1">
    <location>
        <begin position="1"/>
        <end position="35"/>
    </location>
</feature>
<evidence type="ECO:0000313" key="2">
    <source>
        <dbReference type="EMBL" id="KAD5961956.1"/>
    </source>
</evidence>
<dbReference type="Proteomes" id="UP000326396">
    <property type="component" value="Linkage Group LG14"/>
</dbReference>
<dbReference type="OrthoDB" id="1576948at2759"/>
<protein>
    <submittedName>
        <fullName evidence="2">Uncharacterized protein</fullName>
    </submittedName>
</protein>
<name>A0A5N6P8G9_9ASTR</name>
<feature type="compositionally biased region" description="Gly residues" evidence="1">
    <location>
        <begin position="82"/>
        <end position="91"/>
    </location>
</feature>
<dbReference type="EMBL" id="SZYD01000006">
    <property type="protein sequence ID" value="KAD5961956.1"/>
    <property type="molecule type" value="Genomic_DNA"/>
</dbReference>
<organism evidence="2 3">
    <name type="scientific">Mikania micrantha</name>
    <name type="common">bitter vine</name>
    <dbReference type="NCBI Taxonomy" id="192012"/>
    <lineage>
        <taxon>Eukaryota</taxon>
        <taxon>Viridiplantae</taxon>
        <taxon>Streptophyta</taxon>
        <taxon>Embryophyta</taxon>
        <taxon>Tracheophyta</taxon>
        <taxon>Spermatophyta</taxon>
        <taxon>Magnoliopsida</taxon>
        <taxon>eudicotyledons</taxon>
        <taxon>Gunneridae</taxon>
        <taxon>Pentapetalae</taxon>
        <taxon>asterids</taxon>
        <taxon>campanulids</taxon>
        <taxon>Asterales</taxon>
        <taxon>Asteraceae</taxon>
        <taxon>Asteroideae</taxon>
        <taxon>Heliantheae alliance</taxon>
        <taxon>Eupatorieae</taxon>
        <taxon>Mikania</taxon>
    </lineage>
</organism>
<feature type="region of interest" description="Disordered" evidence="1">
    <location>
        <begin position="77"/>
        <end position="100"/>
    </location>
</feature>
<feature type="compositionally biased region" description="Polar residues" evidence="1">
    <location>
        <begin position="1"/>
        <end position="21"/>
    </location>
</feature>
<gene>
    <name evidence="2" type="ORF">E3N88_13429</name>
</gene>
<keyword evidence="3" id="KW-1185">Reference proteome</keyword>
<reference evidence="2 3" key="1">
    <citation type="submission" date="2019-05" db="EMBL/GenBank/DDBJ databases">
        <title>Mikania micrantha, genome provides insights into the molecular mechanism of rapid growth.</title>
        <authorList>
            <person name="Liu B."/>
        </authorList>
    </citation>
    <scope>NUCLEOTIDE SEQUENCE [LARGE SCALE GENOMIC DNA]</scope>
    <source>
        <strain evidence="2">NLD-2019</strain>
        <tissue evidence="2">Leaf</tissue>
    </source>
</reference>
<dbReference type="PANTHER" id="PTHR34130:SF5">
    <property type="entry name" value="OS08G0243800 PROTEIN"/>
    <property type="match status" value="1"/>
</dbReference>
<sequence>MDESTKTVSFSPVQVHSTTVGTEEHSKEKQGSMRVLSRLDSPIKSNCEVFMFGFGTGKFPAKMELSDIKRRQLRHQTIDTASGGGEDVSGGGEDEIDRRRSGKKRWWLLIDVFGCGGGYEEEAAVKDLQASFPTLKRFD</sequence>
<dbReference type="PANTHER" id="PTHR34130">
    <property type="entry name" value="OS08G0243800 PROTEIN"/>
    <property type="match status" value="1"/>
</dbReference>